<keyword evidence="1 6" id="KW-0285">Flavoprotein</keyword>
<dbReference type="AlphaFoldDB" id="A0A073KRU8"/>
<feature type="domain" description="Flavodoxin-like fold" evidence="7">
    <location>
        <begin position="2"/>
        <end position="206"/>
    </location>
</feature>
<dbReference type="Pfam" id="PF02525">
    <property type="entry name" value="Flavodoxin_2"/>
    <property type="match status" value="1"/>
</dbReference>
<dbReference type="OrthoDB" id="9805013at2"/>
<comment type="subunit">
    <text evidence="6">Homodimer.</text>
</comment>
<evidence type="ECO:0000256" key="2">
    <source>
        <dbReference type="ARBA" id="ARBA00022643"/>
    </source>
</evidence>
<dbReference type="InterPro" id="IPR003680">
    <property type="entry name" value="Flavodoxin_fold"/>
</dbReference>
<evidence type="ECO:0000313" key="9">
    <source>
        <dbReference type="Proteomes" id="UP000027778"/>
    </source>
</evidence>
<proteinExistence type="inferred from homology"/>
<keyword evidence="9" id="KW-1185">Reference proteome</keyword>
<feature type="binding site" evidence="6">
    <location>
        <begin position="102"/>
        <end position="105"/>
    </location>
    <ligand>
        <name>FMN</name>
        <dbReference type="ChEBI" id="CHEBI:58210"/>
    </ligand>
</feature>
<accession>A0A073KRU8</accession>
<comment type="function">
    <text evidence="6">Also exhibits azoreductase activity. Catalyzes the reductive cleavage of the azo bond in aromatic azo compounds to the corresponding amines.</text>
</comment>
<dbReference type="EMBL" id="JOTM01000003">
    <property type="protein sequence ID" value="KEK25108.1"/>
    <property type="molecule type" value="Genomic_DNA"/>
</dbReference>
<keyword evidence="3 6" id="KW-0560">Oxidoreductase</keyword>
<dbReference type="STRING" id="574375.AZF08_10335"/>
<dbReference type="GO" id="GO:0010181">
    <property type="term" value="F:FMN binding"/>
    <property type="evidence" value="ECO:0007669"/>
    <property type="project" value="UniProtKB-UniRule"/>
</dbReference>
<evidence type="ECO:0000256" key="3">
    <source>
        <dbReference type="ARBA" id="ARBA00023002"/>
    </source>
</evidence>
<evidence type="ECO:0000313" key="8">
    <source>
        <dbReference type="EMBL" id="KEK25108.1"/>
    </source>
</evidence>
<dbReference type="GO" id="GO:0016652">
    <property type="term" value="F:oxidoreductase activity, acting on NAD(P)H as acceptor"/>
    <property type="evidence" value="ECO:0007669"/>
    <property type="project" value="UniProtKB-UniRule"/>
</dbReference>
<dbReference type="RefSeq" id="WP_033673759.1">
    <property type="nucleotide sequence ID" value="NZ_JOTM01000003.1"/>
</dbReference>
<dbReference type="EC" id="1.6.5.-" evidence="6"/>
<dbReference type="InterPro" id="IPR050104">
    <property type="entry name" value="FMN-dep_NADH:Q_OxRdtase_AzoR1"/>
</dbReference>
<dbReference type="Proteomes" id="UP000027778">
    <property type="component" value="Unassembled WGS sequence"/>
</dbReference>
<dbReference type="GO" id="GO:0009055">
    <property type="term" value="F:electron transfer activity"/>
    <property type="evidence" value="ECO:0007669"/>
    <property type="project" value="UniProtKB-UniRule"/>
</dbReference>
<comment type="caution">
    <text evidence="6">Lacks conserved residue(s) required for the propagation of feature annotation.</text>
</comment>
<dbReference type="SUPFAM" id="SSF52218">
    <property type="entry name" value="Flavoproteins"/>
    <property type="match status" value="1"/>
</dbReference>
<evidence type="ECO:0000259" key="7">
    <source>
        <dbReference type="Pfam" id="PF02525"/>
    </source>
</evidence>
<dbReference type="HAMAP" id="MF_01216">
    <property type="entry name" value="Azoreductase_type1"/>
    <property type="match status" value="1"/>
</dbReference>
<dbReference type="GO" id="GO:0016655">
    <property type="term" value="F:oxidoreductase activity, acting on NAD(P)H, quinone or similar compound as acceptor"/>
    <property type="evidence" value="ECO:0007669"/>
    <property type="project" value="InterPro"/>
</dbReference>
<protein>
    <recommendedName>
        <fullName evidence="6">FMN dependent NADH:quinone oxidoreductase</fullName>
        <ecNumber evidence="6">1.6.5.-</ecNumber>
    </recommendedName>
    <alternativeName>
        <fullName evidence="6">Azo-dye reductase</fullName>
    </alternativeName>
    <alternativeName>
        <fullName evidence="6">FMN-dependent NADH-azo compound oxidoreductase</fullName>
    </alternativeName>
    <alternativeName>
        <fullName evidence="6">FMN-dependent NADH-azoreductase</fullName>
        <ecNumber evidence="6">1.7.1.17</ecNumber>
    </alternativeName>
</protein>
<organism evidence="8 9">
    <name type="scientific">Bacillus gaemokensis</name>
    <dbReference type="NCBI Taxonomy" id="574375"/>
    <lineage>
        <taxon>Bacteria</taxon>
        <taxon>Bacillati</taxon>
        <taxon>Bacillota</taxon>
        <taxon>Bacilli</taxon>
        <taxon>Bacillales</taxon>
        <taxon>Bacillaceae</taxon>
        <taxon>Bacillus</taxon>
        <taxon>Bacillus cereus group</taxon>
    </lineage>
</organism>
<evidence type="ECO:0000256" key="5">
    <source>
        <dbReference type="ARBA" id="ARBA00048542"/>
    </source>
</evidence>
<evidence type="ECO:0000256" key="4">
    <source>
        <dbReference type="ARBA" id="ARBA00023027"/>
    </source>
</evidence>
<dbReference type="PANTHER" id="PTHR43741:SF7">
    <property type="entry name" value="FMN-DEPENDENT NADH:QUINONE OXIDOREDUCTASE"/>
    <property type="match status" value="1"/>
</dbReference>
<comment type="catalytic activity">
    <reaction evidence="6">
        <text>2 a quinone + NADH + H(+) = 2 a 1,4-benzosemiquinone + NAD(+)</text>
        <dbReference type="Rhea" id="RHEA:65952"/>
        <dbReference type="ChEBI" id="CHEBI:15378"/>
        <dbReference type="ChEBI" id="CHEBI:57540"/>
        <dbReference type="ChEBI" id="CHEBI:57945"/>
        <dbReference type="ChEBI" id="CHEBI:132124"/>
        <dbReference type="ChEBI" id="CHEBI:134225"/>
    </reaction>
</comment>
<dbReference type="Gene3D" id="3.40.50.360">
    <property type="match status" value="1"/>
</dbReference>
<reference evidence="8 9" key="1">
    <citation type="submission" date="2014-06" db="EMBL/GenBank/DDBJ databases">
        <title>Draft genome sequence of Bacillus gaemokensis JCM 15801 (MCCC 1A00707).</title>
        <authorList>
            <person name="Lai Q."/>
            <person name="Liu Y."/>
            <person name="Shao Z."/>
        </authorList>
    </citation>
    <scope>NUCLEOTIDE SEQUENCE [LARGE SCALE GENOMIC DNA]</scope>
    <source>
        <strain evidence="8 9">JCM 15801</strain>
    </source>
</reference>
<dbReference type="InterPro" id="IPR029039">
    <property type="entry name" value="Flavoprotein-like_sf"/>
</dbReference>
<keyword evidence="2 6" id="KW-0288">FMN</keyword>
<comment type="caution">
    <text evidence="8">The sequence shown here is derived from an EMBL/GenBank/DDBJ whole genome shotgun (WGS) entry which is preliminary data.</text>
</comment>
<comment type="catalytic activity">
    <reaction evidence="5">
        <text>N,N-dimethyl-1,4-phenylenediamine + anthranilate + 2 NAD(+) = 2-(4-dimethylaminophenyl)diazenylbenzoate + 2 NADH + 2 H(+)</text>
        <dbReference type="Rhea" id="RHEA:55872"/>
        <dbReference type="ChEBI" id="CHEBI:15378"/>
        <dbReference type="ChEBI" id="CHEBI:15783"/>
        <dbReference type="ChEBI" id="CHEBI:16567"/>
        <dbReference type="ChEBI" id="CHEBI:57540"/>
        <dbReference type="ChEBI" id="CHEBI:57945"/>
        <dbReference type="ChEBI" id="CHEBI:71579"/>
        <dbReference type="EC" id="1.7.1.17"/>
    </reaction>
    <physiologicalReaction direction="right-to-left" evidence="5">
        <dbReference type="Rhea" id="RHEA:55874"/>
    </physiologicalReaction>
</comment>
<dbReference type="EC" id="1.7.1.17" evidence="6"/>
<keyword evidence="4 6" id="KW-0520">NAD</keyword>
<dbReference type="NCBIfam" id="NF010075">
    <property type="entry name" value="PRK13556.1"/>
    <property type="match status" value="1"/>
</dbReference>
<evidence type="ECO:0000256" key="1">
    <source>
        <dbReference type="ARBA" id="ARBA00022630"/>
    </source>
</evidence>
<comment type="function">
    <text evidence="6">Quinone reductase that provides resistance to thiol-specific stress caused by electrophilic quinones.</text>
</comment>
<dbReference type="InterPro" id="IPR023048">
    <property type="entry name" value="NADH:quinone_OxRdtase_FMN_depd"/>
</dbReference>
<dbReference type="eggNOG" id="COG1182">
    <property type="taxonomic scope" value="Bacteria"/>
</dbReference>
<gene>
    <name evidence="6" type="primary">azoR</name>
    <name evidence="8" type="ORF">BAGA_18680</name>
</gene>
<evidence type="ECO:0000256" key="6">
    <source>
        <dbReference type="HAMAP-Rule" id="MF_01216"/>
    </source>
</evidence>
<dbReference type="PANTHER" id="PTHR43741">
    <property type="entry name" value="FMN-DEPENDENT NADH-AZOREDUCTASE 1"/>
    <property type="match status" value="1"/>
</dbReference>
<name>A0A073KRU8_9BACI</name>
<comment type="similarity">
    <text evidence="6">Belongs to the azoreductase type 1 family.</text>
</comment>
<comment type="cofactor">
    <cofactor evidence="6">
        <name>FMN</name>
        <dbReference type="ChEBI" id="CHEBI:58210"/>
    </cofactor>
    <text evidence="6">Binds 1 FMN per subunit.</text>
</comment>
<sequence length="211" mass="23059">MTKVLFITANPNSAEGSFGMAVGEAFIEAYKNEHPQDEVVTIDLFNTTVPEIDAEVFAAWGKFAAGEGFESLSESQQQKIAAMNTNLETFMNADRYVFVTPMWNFSYPPVVKAYLDNLSIAGKTFKYTENGPVGLLEGKKALHIQATGGIYSEGPYAAMDFGRNHLHAVLGFIGVTDAEYLAVEGMNANPEKAQEIKEAAIANARELAKRF</sequence>